<feature type="region of interest" description="Disordered" evidence="1">
    <location>
        <begin position="152"/>
        <end position="181"/>
    </location>
</feature>
<evidence type="ECO:0000313" key="2">
    <source>
        <dbReference type="EMBL" id="KAF2649928.1"/>
    </source>
</evidence>
<feature type="compositionally biased region" description="Low complexity" evidence="1">
    <location>
        <begin position="44"/>
        <end position="63"/>
    </location>
</feature>
<accession>A0A6A6STZ7</accession>
<feature type="compositionally biased region" description="Pro residues" evidence="1">
    <location>
        <begin position="165"/>
        <end position="174"/>
    </location>
</feature>
<feature type="compositionally biased region" description="Pro residues" evidence="1">
    <location>
        <begin position="12"/>
        <end position="21"/>
    </location>
</feature>
<gene>
    <name evidence="2" type="ORF">K491DRAFT_683421</name>
</gene>
<evidence type="ECO:0000256" key="1">
    <source>
        <dbReference type="SAM" id="MobiDB-lite"/>
    </source>
</evidence>
<dbReference type="AlphaFoldDB" id="A0A6A6STZ7"/>
<sequence>MAPQAWSGRRGPPGPTPPLRPAPASAGLAPRPVVWGLGTASRPTAGSATTALAQAAASPALPTHPERPSLATTALAQAVASPTLPTYTKVPSSAATTLKQSLVLPALPSRSVTSATEPQHPKLKTALFLSTPSLPIASSNLEYTLTAKRQKTRHLVSAEPLRPDSTPPTAPTPPRHVSSSPATIQIKEDWVANMHGSKATSTPSAKPAAKRLDLKWKNKEKENTVATKEGKQAIQESRKCSSAAYKGKTPVAGKDLPDRIDLTSLLNANDNQDFVQSLSVDFRSTLKHVIKQATAKRECNTPNTYL</sequence>
<feature type="region of interest" description="Disordered" evidence="1">
    <location>
        <begin position="1"/>
        <end position="70"/>
    </location>
</feature>
<dbReference type="EMBL" id="MU004473">
    <property type="protein sequence ID" value="KAF2649928.1"/>
    <property type="molecule type" value="Genomic_DNA"/>
</dbReference>
<proteinExistence type="predicted"/>
<evidence type="ECO:0000313" key="3">
    <source>
        <dbReference type="Proteomes" id="UP000799324"/>
    </source>
</evidence>
<organism evidence="2 3">
    <name type="scientific">Lophiostoma macrostomum CBS 122681</name>
    <dbReference type="NCBI Taxonomy" id="1314788"/>
    <lineage>
        <taxon>Eukaryota</taxon>
        <taxon>Fungi</taxon>
        <taxon>Dikarya</taxon>
        <taxon>Ascomycota</taxon>
        <taxon>Pezizomycotina</taxon>
        <taxon>Dothideomycetes</taxon>
        <taxon>Pleosporomycetidae</taxon>
        <taxon>Pleosporales</taxon>
        <taxon>Lophiostomataceae</taxon>
        <taxon>Lophiostoma</taxon>
    </lineage>
</organism>
<keyword evidence="3" id="KW-1185">Reference proteome</keyword>
<protein>
    <submittedName>
        <fullName evidence="2">Uncharacterized protein</fullName>
    </submittedName>
</protein>
<dbReference type="Proteomes" id="UP000799324">
    <property type="component" value="Unassembled WGS sequence"/>
</dbReference>
<reference evidence="2" key="1">
    <citation type="journal article" date="2020" name="Stud. Mycol.">
        <title>101 Dothideomycetes genomes: a test case for predicting lifestyles and emergence of pathogens.</title>
        <authorList>
            <person name="Haridas S."/>
            <person name="Albert R."/>
            <person name="Binder M."/>
            <person name="Bloem J."/>
            <person name="Labutti K."/>
            <person name="Salamov A."/>
            <person name="Andreopoulos B."/>
            <person name="Baker S."/>
            <person name="Barry K."/>
            <person name="Bills G."/>
            <person name="Bluhm B."/>
            <person name="Cannon C."/>
            <person name="Castanera R."/>
            <person name="Culley D."/>
            <person name="Daum C."/>
            <person name="Ezra D."/>
            <person name="Gonzalez J."/>
            <person name="Henrissat B."/>
            <person name="Kuo A."/>
            <person name="Liang C."/>
            <person name="Lipzen A."/>
            <person name="Lutzoni F."/>
            <person name="Magnuson J."/>
            <person name="Mondo S."/>
            <person name="Nolan M."/>
            <person name="Ohm R."/>
            <person name="Pangilinan J."/>
            <person name="Park H.-J."/>
            <person name="Ramirez L."/>
            <person name="Alfaro M."/>
            <person name="Sun H."/>
            <person name="Tritt A."/>
            <person name="Yoshinaga Y."/>
            <person name="Zwiers L.-H."/>
            <person name="Turgeon B."/>
            <person name="Goodwin S."/>
            <person name="Spatafora J."/>
            <person name="Crous P."/>
            <person name="Grigoriev I."/>
        </authorList>
    </citation>
    <scope>NUCLEOTIDE SEQUENCE</scope>
    <source>
        <strain evidence="2">CBS 122681</strain>
    </source>
</reference>
<name>A0A6A6STZ7_9PLEO</name>